<keyword evidence="7" id="KW-1185">Reference proteome</keyword>
<gene>
    <name evidence="6" type="ORF">HMPREF9444_00331</name>
</gene>
<dbReference type="Pfam" id="PF02525">
    <property type="entry name" value="Flavodoxin_2"/>
    <property type="match status" value="1"/>
</dbReference>
<comment type="cofactor">
    <cofactor evidence="1">
        <name>FAD</name>
        <dbReference type="ChEBI" id="CHEBI:57692"/>
    </cofactor>
</comment>
<dbReference type="InterPro" id="IPR003680">
    <property type="entry name" value="Flavodoxin_fold"/>
</dbReference>
<accession>E8LI16</accession>
<evidence type="ECO:0000313" key="6">
    <source>
        <dbReference type="EMBL" id="EFY07837.1"/>
    </source>
</evidence>
<dbReference type="Gene3D" id="3.40.50.360">
    <property type="match status" value="1"/>
</dbReference>
<comment type="similarity">
    <text evidence="4">Belongs to the oxidoreductase MdaB family.</text>
</comment>
<dbReference type="eggNOG" id="COG2249">
    <property type="taxonomic scope" value="Bacteria"/>
</dbReference>
<keyword evidence="3" id="KW-0274">FAD</keyword>
<evidence type="ECO:0000256" key="1">
    <source>
        <dbReference type="ARBA" id="ARBA00001974"/>
    </source>
</evidence>
<evidence type="ECO:0000256" key="3">
    <source>
        <dbReference type="ARBA" id="ARBA00022827"/>
    </source>
</evidence>
<proteinExistence type="inferred from homology"/>
<feature type="domain" description="Flavodoxin-like fold" evidence="5">
    <location>
        <begin position="4"/>
        <end position="185"/>
    </location>
</feature>
<evidence type="ECO:0000259" key="5">
    <source>
        <dbReference type="Pfam" id="PF02525"/>
    </source>
</evidence>
<dbReference type="STRING" id="762983.HMPREF9444_00331"/>
<organism evidence="6 7">
    <name type="scientific">Succinatimonas hippei (strain DSM 22608 / JCM 16073 / KCTC 15190 / YIT 12066)</name>
    <dbReference type="NCBI Taxonomy" id="762983"/>
    <lineage>
        <taxon>Bacteria</taxon>
        <taxon>Pseudomonadati</taxon>
        <taxon>Pseudomonadota</taxon>
        <taxon>Gammaproteobacteria</taxon>
        <taxon>Aeromonadales</taxon>
        <taxon>Succinivibrionaceae</taxon>
        <taxon>Succinatimonas</taxon>
    </lineage>
</organism>
<dbReference type="EMBL" id="AEVO01000013">
    <property type="protein sequence ID" value="EFY07837.1"/>
    <property type="molecule type" value="Genomic_DNA"/>
</dbReference>
<reference evidence="6 7" key="1">
    <citation type="submission" date="2011-01" db="EMBL/GenBank/DDBJ databases">
        <authorList>
            <person name="Weinstock G."/>
            <person name="Sodergren E."/>
            <person name="Clifton S."/>
            <person name="Fulton L."/>
            <person name="Fulton B."/>
            <person name="Courtney L."/>
            <person name="Fronick C."/>
            <person name="Harrison M."/>
            <person name="Strong C."/>
            <person name="Farmer C."/>
            <person name="Delahaunty K."/>
            <person name="Markovic C."/>
            <person name="Hall O."/>
            <person name="Minx P."/>
            <person name="Tomlinson C."/>
            <person name="Mitreva M."/>
            <person name="Hou S."/>
            <person name="Chen J."/>
            <person name="Wollam A."/>
            <person name="Pepin K.H."/>
            <person name="Johnson M."/>
            <person name="Bhonagiri V."/>
            <person name="Zhang X."/>
            <person name="Suruliraj S."/>
            <person name="Warren W."/>
            <person name="Chinwalla A."/>
            <person name="Mardis E.R."/>
            <person name="Wilson R.K."/>
        </authorList>
    </citation>
    <scope>NUCLEOTIDE SEQUENCE [LARGE SCALE GENOMIC DNA]</scope>
    <source>
        <strain evidence="7">DSM 22608 / JCM 16073 / KCTC 15190 / YIT 12066</strain>
    </source>
</reference>
<dbReference type="SUPFAM" id="SSF52218">
    <property type="entry name" value="Flavoproteins"/>
    <property type="match status" value="1"/>
</dbReference>
<protein>
    <submittedName>
        <fullName evidence="6">Flavodoxin-like protein</fullName>
    </submittedName>
</protein>
<evidence type="ECO:0000313" key="7">
    <source>
        <dbReference type="Proteomes" id="UP000018458"/>
    </source>
</evidence>
<sequence length="196" mass="22058">MNMKKVLILDAGCKIFGEGGSLNHFFTSVMKEELEKLGFAVSVTKVEDPYIPEEEARKIAGSDFVILQMPGWWMSAPWQYKKYEDEVFGHELICGGDGRSRHDATKLYGTGGKCVNAYYMVSSTWNAPLEAFNDPKQFFEGAGIDGALMGIHKPFQFIGMRKLPSFIANDVIKNPQIEKDTERLRLHIKDVFGPLV</sequence>
<evidence type="ECO:0000256" key="2">
    <source>
        <dbReference type="ARBA" id="ARBA00022630"/>
    </source>
</evidence>
<dbReference type="HOGENOM" id="CLU_083846_0_0_6"/>
<dbReference type="InterPro" id="IPR029039">
    <property type="entry name" value="Flavoprotein-like_sf"/>
</dbReference>
<dbReference type="AlphaFoldDB" id="E8LI16"/>
<evidence type="ECO:0000256" key="4">
    <source>
        <dbReference type="ARBA" id="ARBA00037981"/>
    </source>
</evidence>
<keyword evidence="2" id="KW-0285">Flavoprotein</keyword>
<dbReference type="Proteomes" id="UP000018458">
    <property type="component" value="Unassembled WGS sequence"/>
</dbReference>
<dbReference type="PANTHER" id="PTHR46305:SF3">
    <property type="entry name" value="NADPH:QUINONE OXIDOREDUCTASE MDAB"/>
    <property type="match status" value="1"/>
</dbReference>
<comment type="caution">
    <text evidence="6">The sequence shown here is derived from an EMBL/GenBank/DDBJ whole genome shotgun (WGS) entry which is preliminary data.</text>
</comment>
<name>E8LI16_SUCHY</name>
<dbReference type="PANTHER" id="PTHR46305">
    <property type="match status" value="1"/>
</dbReference>
<dbReference type="RefSeq" id="WP_009142554.1">
    <property type="nucleotide sequence ID" value="NZ_GL830951.1"/>
</dbReference>
<dbReference type="InterPro" id="IPR052397">
    <property type="entry name" value="NADPH-QR_MdaB"/>
</dbReference>